<evidence type="ECO:0008006" key="4">
    <source>
        <dbReference type="Google" id="ProtNLM"/>
    </source>
</evidence>
<feature type="region of interest" description="Disordered" evidence="1">
    <location>
        <begin position="1"/>
        <end position="121"/>
    </location>
</feature>
<reference evidence="2 3" key="1">
    <citation type="journal article" date="2023" name="G3 (Bethesda)">
        <title>A chromosome-level genome assembly of Zasmidium syzygii isolated from banana leaves.</title>
        <authorList>
            <person name="van Westerhoven A.C."/>
            <person name="Mehrabi R."/>
            <person name="Talebi R."/>
            <person name="Steentjes M.B.F."/>
            <person name="Corcolon B."/>
            <person name="Chong P.A."/>
            <person name="Kema G.H.J."/>
            <person name="Seidl M.F."/>
        </authorList>
    </citation>
    <scope>NUCLEOTIDE SEQUENCE [LARGE SCALE GENOMIC DNA]</scope>
    <source>
        <strain evidence="2 3">P124</strain>
    </source>
</reference>
<feature type="compositionally biased region" description="Polar residues" evidence="1">
    <location>
        <begin position="9"/>
        <end position="22"/>
    </location>
</feature>
<comment type="caution">
    <text evidence="2">The sequence shown here is derived from an EMBL/GenBank/DDBJ whole genome shotgun (WGS) entry which is preliminary data.</text>
</comment>
<dbReference type="InterPro" id="IPR007218">
    <property type="entry name" value="DNA_pol_delta_4"/>
</dbReference>
<feature type="compositionally biased region" description="Polar residues" evidence="1">
    <location>
        <begin position="28"/>
        <end position="37"/>
    </location>
</feature>
<dbReference type="PANTHER" id="PTHR14303:SF0">
    <property type="entry name" value="DNA POLYMERASE DELTA SUBUNIT 4"/>
    <property type="match status" value="1"/>
</dbReference>
<dbReference type="PANTHER" id="PTHR14303">
    <property type="entry name" value="DNA POLYMERASE DELTA SUBUNIT 4"/>
    <property type="match status" value="1"/>
</dbReference>
<dbReference type="Proteomes" id="UP001305779">
    <property type="component" value="Unassembled WGS sequence"/>
</dbReference>
<name>A0ABR0E0F8_ZASCE</name>
<sequence>MPPKRKSTGPRSATTRQQSTLSFGGRNSKVTKASSPRNAKASKKDAALFEDIASADVKDEVEVDIEEPTTAEEQASAELDPLAPPDIKTSDVLGGRAEESETGAAGGRDGSGWVSDEAERARKIPTTQINKYWRAKESERKAPRVHQQELSVSEKILREWDMSNQYGPAIGIARLKRWKRANMLGLEPPIEVLAVLLKDMDDGDAKSQRAYVDELMSSRFVET</sequence>
<proteinExistence type="predicted"/>
<accession>A0ABR0E0F8</accession>
<protein>
    <recommendedName>
        <fullName evidence="4">DNA polymerase delta subunit 4</fullName>
    </recommendedName>
</protein>
<gene>
    <name evidence="2" type="ORF">PRZ48_014077</name>
</gene>
<evidence type="ECO:0000313" key="2">
    <source>
        <dbReference type="EMBL" id="KAK4494721.1"/>
    </source>
</evidence>
<dbReference type="Pfam" id="PF04081">
    <property type="entry name" value="DNA_pol_delta_4"/>
    <property type="match status" value="1"/>
</dbReference>
<evidence type="ECO:0000256" key="1">
    <source>
        <dbReference type="SAM" id="MobiDB-lite"/>
    </source>
</evidence>
<dbReference type="EMBL" id="JAXOVC010000013">
    <property type="protein sequence ID" value="KAK4494721.1"/>
    <property type="molecule type" value="Genomic_DNA"/>
</dbReference>
<keyword evidence="3" id="KW-1185">Reference proteome</keyword>
<evidence type="ECO:0000313" key="3">
    <source>
        <dbReference type="Proteomes" id="UP001305779"/>
    </source>
</evidence>
<organism evidence="2 3">
    <name type="scientific">Zasmidium cellare</name>
    <name type="common">Wine cellar mold</name>
    <name type="synonym">Racodium cellare</name>
    <dbReference type="NCBI Taxonomy" id="395010"/>
    <lineage>
        <taxon>Eukaryota</taxon>
        <taxon>Fungi</taxon>
        <taxon>Dikarya</taxon>
        <taxon>Ascomycota</taxon>
        <taxon>Pezizomycotina</taxon>
        <taxon>Dothideomycetes</taxon>
        <taxon>Dothideomycetidae</taxon>
        <taxon>Mycosphaerellales</taxon>
        <taxon>Mycosphaerellaceae</taxon>
        <taxon>Zasmidium</taxon>
    </lineage>
</organism>
<feature type="compositionally biased region" description="Acidic residues" evidence="1">
    <location>
        <begin position="59"/>
        <end position="70"/>
    </location>
</feature>